<keyword evidence="4" id="KW-0378">Hydrolase</keyword>
<dbReference type="AlphaFoldDB" id="A0A9W6I843"/>
<name>A0A9W6I843_9ACTN</name>
<keyword evidence="7" id="KW-1185">Reference proteome</keyword>
<feature type="region of interest" description="Disordered" evidence="5">
    <location>
        <begin position="1"/>
        <end position="20"/>
    </location>
</feature>
<dbReference type="InterPro" id="IPR000671">
    <property type="entry name" value="Peptidase_A31"/>
</dbReference>
<dbReference type="CDD" id="cd06068">
    <property type="entry name" value="H2MP_like-1"/>
    <property type="match status" value="1"/>
</dbReference>
<reference evidence="6" key="1">
    <citation type="journal article" date="2014" name="Int. J. Syst. Evol. Microbiol.">
        <title>Complete genome sequence of Corynebacterium casei LMG S-19264T (=DSM 44701T), isolated from a smear-ripened cheese.</title>
        <authorList>
            <consortium name="US DOE Joint Genome Institute (JGI-PGF)"/>
            <person name="Walter F."/>
            <person name="Albersmeier A."/>
            <person name="Kalinowski J."/>
            <person name="Ruckert C."/>
        </authorList>
    </citation>
    <scope>NUCLEOTIDE SEQUENCE</scope>
    <source>
        <strain evidence="6">VKM Ac-2007</strain>
    </source>
</reference>
<evidence type="ECO:0000256" key="3">
    <source>
        <dbReference type="ARBA" id="ARBA00022750"/>
    </source>
</evidence>
<evidence type="ECO:0000313" key="7">
    <source>
        <dbReference type="Proteomes" id="UP001143474"/>
    </source>
</evidence>
<evidence type="ECO:0000313" key="6">
    <source>
        <dbReference type="EMBL" id="GLK13845.1"/>
    </source>
</evidence>
<comment type="caution">
    <text evidence="6">The sequence shown here is derived from an EMBL/GenBank/DDBJ whole genome shotgun (WGS) entry which is preliminary data.</text>
</comment>
<dbReference type="EMBL" id="BSEV01000026">
    <property type="protein sequence ID" value="GLK13845.1"/>
    <property type="molecule type" value="Genomic_DNA"/>
</dbReference>
<dbReference type="Proteomes" id="UP001143474">
    <property type="component" value="Unassembled WGS sequence"/>
</dbReference>
<keyword evidence="2" id="KW-0645">Protease</keyword>
<dbReference type="GO" id="GO:0008047">
    <property type="term" value="F:enzyme activator activity"/>
    <property type="evidence" value="ECO:0007669"/>
    <property type="project" value="InterPro"/>
</dbReference>
<proteinExistence type="inferred from homology"/>
<keyword evidence="3" id="KW-0064">Aspartyl protease</keyword>
<dbReference type="PANTHER" id="PTHR30302:SF1">
    <property type="entry name" value="HYDROGENASE 2 MATURATION PROTEASE"/>
    <property type="match status" value="1"/>
</dbReference>
<dbReference type="Gene3D" id="3.40.50.1450">
    <property type="entry name" value="HybD-like"/>
    <property type="match status" value="1"/>
</dbReference>
<dbReference type="PANTHER" id="PTHR30302">
    <property type="entry name" value="HYDROGENASE 1 MATURATION PROTEASE"/>
    <property type="match status" value="1"/>
</dbReference>
<evidence type="ECO:0000256" key="1">
    <source>
        <dbReference type="ARBA" id="ARBA00006814"/>
    </source>
</evidence>
<gene>
    <name evidence="6" type="ORF">GCM10017600_72560</name>
</gene>
<dbReference type="PRINTS" id="PR00446">
    <property type="entry name" value="HYDRGNUPTAKE"/>
</dbReference>
<dbReference type="GO" id="GO:0004190">
    <property type="term" value="F:aspartic-type endopeptidase activity"/>
    <property type="evidence" value="ECO:0007669"/>
    <property type="project" value="UniProtKB-KW"/>
</dbReference>
<evidence type="ECO:0000256" key="4">
    <source>
        <dbReference type="ARBA" id="ARBA00022801"/>
    </source>
</evidence>
<sequence length="193" mass="19678">MVSAANGGGRPAGGDGGRRTGPRVLVAGIGNIFFGDDGFGVEVARLLDAASLPEEAVVADFGIRGIHLAYELLAGYDSLILVDAVPRGDRPGTLSVIEPRIGQGLPPGDPLMRGPLGDAHGMTPDALFALLGAMGVRTGRILLVGCEPEDASPGMELSEPVARAVPQAVDLVRELVAEQVAASRAASAKRGQP</sequence>
<dbReference type="Pfam" id="PF01750">
    <property type="entry name" value="HycI"/>
    <property type="match status" value="1"/>
</dbReference>
<feature type="compositionally biased region" description="Gly residues" evidence="5">
    <location>
        <begin position="1"/>
        <end position="15"/>
    </location>
</feature>
<protein>
    <submittedName>
        <fullName evidence="6">Peptidase M52</fullName>
    </submittedName>
</protein>
<evidence type="ECO:0000256" key="5">
    <source>
        <dbReference type="SAM" id="MobiDB-lite"/>
    </source>
</evidence>
<dbReference type="InterPro" id="IPR023430">
    <property type="entry name" value="Pept_HybD-like_dom_sf"/>
</dbReference>
<comment type="similarity">
    <text evidence="1">Belongs to the peptidase A31 family.</text>
</comment>
<accession>A0A9W6I843</accession>
<dbReference type="RefSeq" id="WP_271222110.1">
    <property type="nucleotide sequence ID" value="NZ_BAAAVD010000043.1"/>
</dbReference>
<organism evidence="6 7">
    <name type="scientific">Streptosporangium carneum</name>
    <dbReference type="NCBI Taxonomy" id="47481"/>
    <lineage>
        <taxon>Bacteria</taxon>
        <taxon>Bacillati</taxon>
        <taxon>Actinomycetota</taxon>
        <taxon>Actinomycetes</taxon>
        <taxon>Streptosporangiales</taxon>
        <taxon>Streptosporangiaceae</taxon>
        <taxon>Streptosporangium</taxon>
    </lineage>
</organism>
<evidence type="ECO:0000256" key="2">
    <source>
        <dbReference type="ARBA" id="ARBA00022670"/>
    </source>
</evidence>
<dbReference type="NCBIfam" id="TIGR00072">
    <property type="entry name" value="hydrog_prot"/>
    <property type="match status" value="1"/>
</dbReference>
<dbReference type="SUPFAM" id="SSF53163">
    <property type="entry name" value="HybD-like"/>
    <property type="match status" value="1"/>
</dbReference>
<reference evidence="6" key="2">
    <citation type="submission" date="2023-01" db="EMBL/GenBank/DDBJ databases">
        <authorList>
            <person name="Sun Q."/>
            <person name="Evtushenko L."/>
        </authorList>
    </citation>
    <scope>NUCLEOTIDE SEQUENCE</scope>
    <source>
        <strain evidence="6">VKM Ac-2007</strain>
    </source>
</reference>
<dbReference type="GO" id="GO:0016485">
    <property type="term" value="P:protein processing"/>
    <property type="evidence" value="ECO:0007669"/>
    <property type="project" value="TreeGrafter"/>
</dbReference>